<evidence type="ECO:0000256" key="20">
    <source>
        <dbReference type="PIRSR" id="PIRSR038147-2"/>
    </source>
</evidence>
<dbReference type="EC" id="2.7.11.1" evidence="4"/>
<dbReference type="SUPFAM" id="SSF56112">
    <property type="entry name" value="Protein kinase-like (PK-like)"/>
    <property type="match status" value="1"/>
</dbReference>
<evidence type="ECO:0000256" key="9">
    <source>
        <dbReference type="ARBA" id="ARBA00022679"/>
    </source>
</evidence>
<evidence type="ECO:0000256" key="13">
    <source>
        <dbReference type="ARBA" id="ARBA00022801"/>
    </source>
</evidence>
<protein>
    <recommendedName>
        <fullName evidence="5">Serine/threonine-protein kinase RIO1</fullName>
        <ecNumber evidence="4">2.7.11.1</ecNumber>
    </recommendedName>
    <alternativeName>
        <fullName evidence="18">Serine/threonine-protein kinase rio1</fullName>
    </alternativeName>
</protein>
<dbReference type="SMART" id="SM00090">
    <property type="entry name" value="RIO"/>
    <property type="match status" value="1"/>
</dbReference>
<accession>A0A4Y7U048</accession>
<comment type="subcellular location">
    <subcellularLocation>
        <location evidence="2">Cytoplasm</location>
    </subcellularLocation>
</comment>
<dbReference type="PROSITE" id="PS01245">
    <property type="entry name" value="RIO1"/>
    <property type="match status" value="1"/>
</dbReference>
<keyword evidence="12" id="KW-0418">Kinase</keyword>
<evidence type="ECO:0000256" key="1">
    <source>
        <dbReference type="ARBA" id="ARBA00001946"/>
    </source>
</evidence>
<feature type="domain" description="RIO kinase" evidence="23">
    <location>
        <begin position="18"/>
        <end position="284"/>
    </location>
</feature>
<dbReference type="Gene3D" id="3.30.200.20">
    <property type="entry name" value="Phosphorylase Kinase, domain 1"/>
    <property type="match status" value="1"/>
</dbReference>
<evidence type="ECO:0000256" key="18">
    <source>
        <dbReference type="ARBA" id="ARBA00068838"/>
    </source>
</evidence>
<evidence type="ECO:0000256" key="12">
    <source>
        <dbReference type="ARBA" id="ARBA00022777"/>
    </source>
</evidence>
<evidence type="ECO:0000256" key="3">
    <source>
        <dbReference type="ARBA" id="ARBA00009196"/>
    </source>
</evidence>
<dbReference type="Pfam" id="PF01163">
    <property type="entry name" value="RIO1"/>
    <property type="match status" value="2"/>
</dbReference>
<dbReference type="EMBL" id="QPFP01000001">
    <property type="protein sequence ID" value="TEB39817.1"/>
    <property type="molecule type" value="Genomic_DNA"/>
</dbReference>
<feature type="region of interest" description="Disordered" evidence="22">
    <location>
        <begin position="311"/>
        <end position="348"/>
    </location>
</feature>
<comment type="cofactor">
    <cofactor evidence="1 21">
        <name>Mg(2+)</name>
        <dbReference type="ChEBI" id="CHEBI:18420"/>
    </cofactor>
</comment>
<dbReference type="GO" id="GO:0004674">
    <property type="term" value="F:protein serine/threonine kinase activity"/>
    <property type="evidence" value="ECO:0007669"/>
    <property type="project" value="UniProtKB-KW"/>
</dbReference>
<evidence type="ECO:0000259" key="23">
    <source>
        <dbReference type="SMART" id="SM00090"/>
    </source>
</evidence>
<keyword evidence="8" id="KW-0723">Serine/threonine-protein kinase</keyword>
<feature type="binding site" evidence="20">
    <location>
        <position position="144"/>
    </location>
    <ligand>
        <name>ATP</name>
        <dbReference type="ChEBI" id="CHEBI:30616"/>
    </ligand>
</feature>
<evidence type="ECO:0000256" key="8">
    <source>
        <dbReference type="ARBA" id="ARBA00022527"/>
    </source>
</evidence>
<evidence type="ECO:0000256" key="19">
    <source>
        <dbReference type="PIRSR" id="PIRSR038147-1"/>
    </source>
</evidence>
<dbReference type="PANTHER" id="PTHR45723">
    <property type="entry name" value="SERINE/THREONINE-PROTEIN KINASE RIO1"/>
    <property type="match status" value="1"/>
</dbReference>
<gene>
    <name evidence="24" type="ORF">FA13DRAFT_30282</name>
</gene>
<evidence type="ECO:0000256" key="14">
    <source>
        <dbReference type="ARBA" id="ARBA00022840"/>
    </source>
</evidence>
<comment type="caution">
    <text evidence="24">The sequence shown here is derived from an EMBL/GenBank/DDBJ whole genome shotgun (WGS) entry which is preliminary data.</text>
</comment>
<keyword evidence="15" id="KW-0460">Magnesium</keyword>
<keyword evidence="14 20" id="KW-0067">ATP-binding</keyword>
<dbReference type="AlphaFoldDB" id="A0A4Y7U048"/>
<keyword evidence="10" id="KW-0479">Metal-binding</keyword>
<keyword evidence="6" id="KW-0963">Cytoplasm</keyword>
<dbReference type="InterPro" id="IPR000687">
    <property type="entry name" value="RIO_kinase"/>
</dbReference>
<feature type="active site" description="4-aspartylphosphate intermediate" evidence="19">
    <location>
        <position position="238"/>
    </location>
</feature>
<feature type="binding site" evidence="21">
    <location>
        <position position="196"/>
    </location>
    <ligand>
        <name>Mg(2+)</name>
        <dbReference type="ChEBI" id="CHEBI:18420"/>
    </ligand>
</feature>
<dbReference type="OrthoDB" id="205248at2759"/>
<evidence type="ECO:0000256" key="16">
    <source>
        <dbReference type="ARBA" id="ARBA00047899"/>
    </source>
</evidence>
<feature type="region of interest" description="Disordered" evidence="22">
    <location>
        <begin position="206"/>
        <end position="225"/>
    </location>
</feature>
<feature type="compositionally biased region" description="Basic and acidic residues" evidence="22">
    <location>
        <begin position="437"/>
        <end position="457"/>
    </location>
</feature>
<evidence type="ECO:0000256" key="11">
    <source>
        <dbReference type="ARBA" id="ARBA00022741"/>
    </source>
</evidence>
<feature type="compositionally biased region" description="Basic and acidic residues" evidence="22">
    <location>
        <begin position="15"/>
        <end position="25"/>
    </location>
</feature>
<sequence length="457" mass="51735">MGVGVNRKGPSAHANMKDKSDRATNEQVLDPRTRLILFKMIGRGLLDEVNGCISTGKEANVYHALSPDRKHLALKIYKTSILVFKDRSKYVAGEYRFRRGFSKNPRKMVRLWAEKEMRNLRRLQAAGIKCPDPIEVRENVLVMTLVGTKEGWASPRLKDAQIPQHLLGYLYRSLVLSIRTMFHVCKLVHADLSEYNILYHRPHTTSTTTPPITAQEPSTSIEPIPGSEPPVGELWIIDVSQSVEHDHPSAFDFLRNDVKNVEDFFARKGVSTLGLRRTFEFVTRDKVAQLKESKGMEETDEEALKRWIEERETQGAQGDEGDETDDLKGEGVGEEEDEKRDEEHEDAIFMKSYIPRNLNEVYDPERDVEKVARGDAKNLIYADTIGVVAPTTSKEDGDVHLVKKGVKFENGDDHDDESEGEEGEGENEGGSEDEDGEKGFVEKKPRGHKFEDKDAKK</sequence>
<dbReference type="GO" id="GO:0046872">
    <property type="term" value="F:metal ion binding"/>
    <property type="evidence" value="ECO:0007669"/>
    <property type="project" value="UniProtKB-KW"/>
</dbReference>
<feature type="binding site" evidence="20">
    <location>
        <position position="75"/>
    </location>
    <ligand>
        <name>ATP</name>
        <dbReference type="ChEBI" id="CHEBI:30616"/>
    </ligand>
</feature>
<organism evidence="24 25">
    <name type="scientific">Coprinellus micaceus</name>
    <name type="common">Glistening ink-cap mushroom</name>
    <name type="synonym">Coprinus micaceus</name>
    <dbReference type="NCBI Taxonomy" id="71717"/>
    <lineage>
        <taxon>Eukaryota</taxon>
        <taxon>Fungi</taxon>
        <taxon>Dikarya</taxon>
        <taxon>Basidiomycota</taxon>
        <taxon>Agaricomycotina</taxon>
        <taxon>Agaricomycetes</taxon>
        <taxon>Agaricomycetidae</taxon>
        <taxon>Agaricales</taxon>
        <taxon>Agaricineae</taxon>
        <taxon>Psathyrellaceae</taxon>
        <taxon>Coprinellus</taxon>
    </lineage>
</organism>
<evidence type="ECO:0000256" key="4">
    <source>
        <dbReference type="ARBA" id="ARBA00012513"/>
    </source>
</evidence>
<dbReference type="InterPro" id="IPR018934">
    <property type="entry name" value="RIO_dom"/>
</dbReference>
<evidence type="ECO:0000256" key="15">
    <source>
        <dbReference type="ARBA" id="ARBA00022842"/>
    </source>
</evidence>
<evidence type="ECO:0000256" key="21">
    <source>
        <dbReference type="PIRSR" id="PIRSR038147-3"/>
    </source>
</evidence>
<dbReference type="InterPro" id="IPR018935">
    <property type="entry name" value="RIO_kinase_CS"/>
</dbReference>
<keyword evidence="7" id="KW-0690">Ribosome biogenesis</keyword>
<dbReference type="GO" id="GO:0005737">
    <property type="term" value="C:cytoplasm"/>
    <property type="evidence" value="ECO:0007669"/>
    <property type="project" value="UniProtKB-SubCell"/>
</dbReference>
<proteinExistence type="inferred from homology"/>
<feature type="active site" description="Proton acceptor" evidence="19">
    <location>
        <position position="191"/>
    </location>
</feature>
<evidence type="ECO:0000313" key="25">
    <source>
        <dbReference type="Proteomes" id="UP000298030"/>
    </source>
</evidence>
<dbReference type="CDD" id="cd05147">
    <property type="entry name" value="RIO1_euk"/>
    <property type="match status" value="1"/>
</dbReference>
<dbReference type="InterPro" id="IPR017407">
    <property type="entry name" value="Ser/Thr_kinase_Rio1"/>
</dbReference>
<dbReference type="InterPro" id="IPR011009">
    <property type="entry name" value="Kinase-like_dom_sf"/>
</dbReference>
<keyword evidence="11 20" id="KW-0547">Nucleotide-binding</keyword>
<reference evidence="24 25" key="1">
    <citation type="journal article" date="2019" name="Nat. Ecol. Evol.">
        <title>Megaphylogeny resolves global patterns of mushroom evolution.</title>
        <authorList>
            <person name="Varga T."/>
            <person name="Krizsan K."/>
            <person name="Foldi C."/>
            <person name="Dima B."/>
            <person name="Sanchez-Garcia M."/>
            <person name="Sanchez-Ramirez S."/>
            <person name="Szollosi G.J."/>
            <person name="Szarkandi J.G."/>
            <person name="Papp V."/>
            <person name="Albert L."/>
            <person name="Andreopoulos W."/>
            <person name="Angelini C."/>
            <person name="Antonin V."/>
            <person name="Barry K.W."/>
            <person name="Bougher N.L."/>
            <person name="Buchanan P."/>
            <person name="Buyck B."/>
            <person name="Bense V."/>
            <person name="Catcheside P."/>
            <person name="Chovatia M."/>
            <person name="Cooper J."/>
            <person name="Damon W."/>
            <person name="Desjardin D."/>
            <person name="Finy P."/>
            <person name="Geml J."/>
            <person name="Haridas S."/>
            <person name="Hughes K."/>
            <person name="Justo A."/>
            <person name="Karasinski D."/>
            <person name="Kautmanova I."/>
            <person name="Kiss B."/>
            <person name="Kocsube S."/>
            <person name="Kotiranta H."/>
            <person name="LaButti K.M."/>
            <person name="Lechner B.E."/>
            <person name="Liimatainen K."/>
            <person name="Lipzen A."/>
            <person name="Lukacs Z."/>
            <person name="Mihaltcheva S."/>
            <person name="Morgado L.N."/>
            <person name="Niskanen T."/>
            <person name="Noordeloos M.E."/>
            <person name="Ohm R.A."/>
            <person name="Ortiz-Santana B."/>
            <person name="Ovrebo C."/>
            <person name="Racz N."/>
            <person name="Riley R."/>
            <person name="Savchenko A."/>
            <person name="Shiryaev A."/>
            <person name="Soop K."/>
            <person name="Spirin V."/>
            <person name="Szebenyi C."/>
            <person name="Tomsovsky M."/>
            <person name="Tulloss R.E."/>
            <person name="Uehling J."/>
            <person name="Grigoriev I.V."/>
            <person name="Vagvolgyi C."/>
            <person name="Papp T."/>
            <person name="Martin F.M."/>
            <person name="Miettinen O."/>
            <person name="Hibbett D.S."/>
            <person name="Nagy L.G."/>
        </authorList>
    </citation>
    <scope>NUCLEOTIDE SEQUENCE [LARGE SCALE GENOMIC DNA]</scope>
    <source>
        <strain evidence="24 25">FP101781</strain>
    </source>
</reference>
<feature type="region of interest" description="Disordered" evidence="22">
    <location>
        <begin position="405"/>
        <end position="457"/>
    </location>
</feature>
<dbReference type="FunFam" id="3.30.200.20:FF:000148">
    <property type="entry name" value="Serine/threonine-protein kinase RIO1"/>
    <property type="match status" value="1"/>
</dbReference>
<comment type="catalytic activity">
    <reaction evidence="16">
        <text>L-threonyl-[protein] + ATP = O-phospho-L-threonyl-[protein] + ADP + H(+)</text>
        <dbReference type="Rhea" id="RHEA:46608"/>
        <dbReference type="Rhea" id="RHEA-COMP:11060"/>
        <dbReference type="Rhea" id="RHEA-COMP:11605"/>
        <dbReference type="ChEBI" id="CHEBI:15378"/>
        <dbReference type="ChEBI" id="CHEBI:30013"/>
        <dbReference type="ChEBI" id="CHEBI:30616"/>
        <dbReference type="ChEBI" id="CHEBI:61977"/>
        <dbReference type="ChEBI" id="CHEBI:456216"/>
        <dbReference type="EC" id="2.7.11.1"/>
    </reaction>
</comment>
<dbReference type="PIRSF" id="PIRSF038147">
    <property type="entry name" value="Ser/Thr_PK_RIO1"/>
    <property type="match status" value="1"/>
</dbReference>
<evidence type="ECO:0000256" key="2">
    <source>
        <dbReference type="ARBA" id="ARBA00004496"/>
    </source>
</evidence>
<dbReference type="STRING" id="71717.A0A4Y7U048"/>
<dbReference type="GO" id="GO:0005524">
    <property type="term" value="F:ATP binding"/>
    <property type="evidence" value="ECO:0007669"/>
    <property type="project" value="UniProtKB-KW"/>
</dbReference>
<dbReference type="InterPro" id="IPR051272">
    <property type="entry name" value="RIO-type_Ser/Thr_kinase"/>
</dbReference>
<dbReference type="Proteomes" id="UP000298030">
    <property type="component" value="Unassembled WGS sequence"/>
</dbReference>
<evidence type="ECO:0000256" key="22">
    <source>
        <dbReference type="SAM" id="MobiDB-lite"/>
    </source>
</evidence>
<dbReference type="GO" id="GO:0042254">
    <property type="term" value="P:ribosome biogenesis"/>
    <property type="evidence" value="ECO:0007669"/>
    <property type="project" value="UniProtKB-KW"/>
</dbReference>
<evidence type="ECO:0000256" key="6">
    <source>
        <dbReference type="ARBA" id="ARBA00022490"/>
    </source>
</evidence>
<feature type="binding site" evidence="21">
    <location>
        <position position="238"/>
    </location>
    <ligand>
        <name>Mg(2+)</name>
        <dbReference type="ChEBI" id="CHEBI:18420"/>
    </ligand>
</feature>
<dbReference type="GO" id="GO:0016787">
    <property type="term" value="F:hydrolase activity"/>
    <property type="evidence" value="ECO:0007669"/>
    <property type="project" value="UniProtKB-KW"/>
</dbReference>
<keyword evidence="25" id="KW-1185">Reference proteome</keyword>
<evidence type="ECO:0000256" key="5">
    <source>
        <dbReference type="ARBA" id="ARBA00016038"/>
    </source>
</evidence>
<evidence type="ECO:0000256" key="7">
    <source>
        <dbReference type="ARBA" id="ARBA00022517"/>
    </source>
</evidence>
<evidence type="ECO:0000313" key="24">
    <source>
        <dbReference type="EMBL" id="TEB39817.1"/>
    </source>
</evidence>
<feature type="region of interest" description="Disordered" evidence="22">
    <location>
        <begin position="1"/>
        <end position="25"/>
    </location>
</feature>
<dbReference type="Gene3D" id="1.10.510.10">
    <property type="entry name" value="Transferase(Phosphotransferase) domain 1"/>
    <property type="match status" value="1"/>
</dbReference>
<feature type="compositionally biased region" description="Acidic residues" evidence="22">
    <location>
        <begin position="332"/>
        <end position="345"/>
    </location>
</feature>
<comment type="catalytic activity">
    <reaction evidence="17">
        <text>L-seryl-[protein] + ATP = O-phospho-L-seryl-[protein] + ADP + H(+)</text>
        <dbReference type="Rhea" id="RHEA:17989"/>
        <dbReference type="Rhea" id="RHEA-COMP:9863"/>
        <dbReference type="Rhea" id="RHEA-COMP:11604"/>
        <dbReference type="ChEBI" id="CHEBI:15378"/>
        <dbReference type="ChEBI" id="CHEBI:29999"/>
        <dbReference type="ChEBI" id="CHEBI:30616"/>
        <dbReference type="ChEBI" id="CHEBI:83421"/>
        <dbReference type="ChEBI" id="CHEBI:456216"/>
        <dbReference type="EC" id="2.7.11.1"/>
    </reaction>
</comment>
<evidence type="ECO:0000256" key="10">
    <source>
        <dbReference type="ARBA" id="ARBA00022723"/>
    </source>
</evidence>
<name>A0A4Y7U048_COPMI</name>
<comment type="similarity">
    <text evidence="3">Belongs to the protein kinase superfamily. RIO-type Ser/Thr kinase family.</text>
</comment>
<keyword evidence="13" id="KW-0378">Hydrolase</keyword>
<keyword evidence="9" id="KW-0808">Transferase</keyword>
<evidence type="ECO:0000256" key="17">
    <source>
        <dbReference type="ARBA" id="ARBA00048679"/>
    </source>
</evidence>
<feature type="compositionally biased region" description="Acidic residues" evidence="22">
    <location>
        <begin position="412"/>
        <end position="436"/>
    </location>
</feature>